<evidence type="ECO:0000313" key="2">
    <source>
        <dbReference type="Proteomes" id="UP000050863"/>
    </source>
</evidence>
<gene>
    <name evidence="1" type="ORF">CQ12_28605</name>
</gene>
<protein>
    <recommendedName>
        <fullName evidence="3">Glycosyltransferase 2-like domain-containing protein</fullName>
    </recommendedName>
</protein>
<dbReference type="SUPFAM" id="SSF53448">
    <property type="entry name" value="Nucleotide-diphospho-sugar transferases"/>
    <property type="match status" value="1"/>
</dbReference>
<dbReference type="Proteomes" id="UP000050863">
    <property type="component" value="Unassembled WGS sequence"/>
</dbReference>
<organism evidence="1 2">
    <name type="scientific">Bradyrhizobium jicamae</name>
    <dbReference type="NCBI Taxonomy" id="280332"/>
    <lineage>
        <taxon>Bacteria</taxon>
        <taxon>Pseudomonadati</taxon>
        <taxon>Pseudomonadota</taxon>
        <taxon>Alphaproteobacteria</taxon>
        <taxon>Hyphomicrobiales</taxon>
        <taxon>Nitrobacteraceae</taxon>
        <taxon>Bradyrhizobium</taxon>
    </lineage>
</organism>
<proteinExistence type="predicted"/>
<accession>A0A0R3M9Q1</accession>
<dbReference type="AlphaFoldDB" id="A0A0R3M9Q1"/>
<name>A0A0R3M9Q1_9BRAD</name>
<evidence type="ECO:0008006" key="3">
    <source>
        <dbReference type="Google" id="ProtNLM"/>
    </source>
</evidence>
<sequence>MLGPCADVRLFHQTVEGIVDQDYRGLVVGIVPNVMALDGQWALDLASQTRKIIVCRGSSELNCNSACAIALDLQPEAQFIALINCGERPPRKWLHSLKEVQEEFDADVVTGPVKSMFDEPPSDWMLASGYFDRCGMRFGPITCLPALDNSLIRSTTIRSCLPEIIPFHLPEADGIDFAYQLKMLGSVAVWANEAIVFNSVPKSRMNDEWLLERDFLRAYAVARVESRYRANRLADALRRVRACGLLLAGIAAYGVAPRDSLRARLMLARARGALAGSLPNRS</sequence>
<reference evidence="1 2" key="1">
    <citation type="submission" date="2014-03" db="EMBL/GenBank/DDBJ databases">
        <title>Bradyrhizobium valentinum sp. nov., isolated from effective nodules of Lupinus mariae-josephae, a lupine endemic of basic-lime soils in Eastern Spain.</title>
        <authorList>
            <person name="Duran D."/>
            <person name="Rey L."/>
            <person name="Navarro A."/>
            <person name="Busquets A."/>
            <person name="Imperial J."/>
            <person name="Ruiz-Argueso T."/>
        </authorList>
    </citation>
    <scope>NUCLEOTIDE SEQUENCE [LARGE SCALE GENOMIC DNA]</scope>
    <source>
        <strain evidence="1 2">PAC68</strain>
    </source>
</reference>
<dbReference type="STRING" id="280332.CQ12_28605"/>
<dbReference type="EMBL" id="LLXZ01000010">
    <property type="protein sequence ID" value="KRR14831.1"/>
    <property type="molecule type" value="Genomic_DNA"/>
</dbReference>
<evidence type="ECO:0000313" key="1">
    <source>
        <dbReference type="EMBL" id="KRR14831.1"/>
    </source>
</evidence>
<comment type="caution">
    <text evidence="1">The sequence shown here is derived from an EMBL/GenBank/DDBJ whole genome shotgun (WGS) entry which is preliminary data.</text>
</comment>
<dbReference type="InterPro" id="IPR029044">
    <property type="entry name" value="Nucleotide-diphossugar_trans"/>
</dbReference>
<keyword evidence="2" id="KW-1185">Reference proteome</keyword>